<name>A0A9E4ZK73_9EURY</name>
<sequence>MSVQSGADKKQGHMSIMFHPMIRDRNGPEFSDVHRRTQLTTSGRCSNWKVEDPPHSRDLEIFVYLSGEYYNVTLLDLSNHIEFRSVVDPSMGGKKLTTRVPDILEMDGSPHYAFFPIRAISTESCDESSSLTPEGLQFDFHSFLYLERGFEPPNLMFGFNTPEPKT</sequence>
<evidence type="ECO:0000313" key="1">
    <source>
        <dbReference type="EMBL" id="MCT8336847.1"/>
    </source>
</evidence>
<comment type="caution">
    <text evidence="1">The sequence shown here is derived from an EMBL/GenBank/DDBJ whole genome shotgun (WGS) entry which is preliminary data.</text>
</comment>
<reference evidence="1" key="1">
    <citation type="submission" date="2019-06" db="EMBL/GenBank/DDBJ databases">
        <title>Methanoculleus strain from Tamsui River, Taipei, Taiwan.</title>
        <authorList>
            <person name="You Y.-T."/>
            <person name="Chen S.-C."/>
            <person name="Lai S.-J."/>
            <person name="Lee Y.-C."/>
            <person name="Lai M.-C."/>
        </authorList>
    </citation>
    <scope>NUCLEOTIDE SEQUENCE</scope>
    <source>
        <strain evidence="1">Afa-1</strain>
    </source>
</reference>
<proteinExistence type="predicted"/>
<dbReference type="AlphaFoldDB" id="A0A9E4ZK73"/>
<organism evidence="1 2">
    <name type="scientific">Methanoculleus formosensis</name>
    <dbReference type="NCBI Taxonomy" id="2590886"/>
    <lineage>
        <taxon>Archaea</taxon>
        <taxon>Methanobacteriati</taxon>
        <taxon>Methanobacteriota</taxon>
        <taxon>Stenosarchaea group</taxon>
        <taxon>Methanomicrobia</taxon>
        <taxon>Methanomicrobiales</taxon>
        <taxon>Methanomicrobiaceae</taxon>
        <taxon>Methanoculleus</taxon>
    </lineage>
</organism>
<protein>
    <submittedName>
        <fullName evidence="1">Uncharacterized protein</fullName>
    </submittedName>
</protein>
<gene>
    <name evidence="1" type="ORF">FKB36_04905</name>
</gene>
<accession>A0A9E4ZK73</accession>
<keyword evidence="2" id="KW-1185">Reference proteome</keyword>
<dbReference type="Proteomes" id="UP001065682">
    <property type="component" value="Unassembled WGS sequence"/>
</dbReference>
<dbReference type="EMBL" id="VHLL01000002">
    <property type="protein sequence ID" value="MCT8336847.1"/>
    <property type="molecule type" value="Genomic_DNA"/>
</dbReference>
<evidence type="ECO:0000313" key="2">
    <source>
        <dbReference type="Proteomes" id="UP001065682"/>
    </source>
</evidence>